<name>A0A953HSP4_9BACT</name>
<dbReference type="EMBL" id="JAHVHU010000027">
    <property type="protein sequence ID" value="MBY5960233.1"/>
    <property type="molecule type" value="Genomic_DNA"/>
</dbReference>
<keyword evidence="1" id="KW-0121">Carboxypeptidase</keyword>
<reference evidence="1" key="1">
    <citation type="submission" date="2021-06" db="EMBL/GenBank/DDBJ databases">
        <title>44 bacteria genomes isolated from Dapeng, Shenzhen.</title>
        <authorList>
            <person name="Zheng W."/>
            <person name="Yu S."/>
            <person name="Huang Y."/>
        </authorList>
    </citation>
    <scope>NUCLEOTIDE SEQUENCE</scope>
    <source>
        <strain evidence="1">DP5N28-2</strain>
    </source>
</reference>
<dbReference type="GO" id="GO:0004180">
    <property type="term" value="F:carboxypeptidase activity"/>
    <property type="evidence" value="ECO:0007669"/>
    <property type="project" value="UniProtKB-KW"/>
</dbReference>
<evidence type="ECO:0000313" key="1">
    <source>
        <dbReference type="EMBL" id="MBY5960233.1"/>
    </source>
</evidence>
<sequence>MICNDVEPQINGDISGRLLSADDHNPVAYATIIDVSSYENGTTSDKNGKFFLVFRNASNTSVKLKISCIGYQDTIVSVSTRDGKKLEVLLQKRAYALPEVTIRGESMAEHIIGIPGGTILKNKNGELTGLIPSNSAGFSCGVFIKIPGKKVGVLKSIEYFILSRGKPEAPFMLRFLKAKEPVLPNRMYTEDMFTDLMKEPIVTSGQSGWNTVSLLDYNISLPHNELFILFTPLESGDEYKWMDNGKEWYGMVLGRYEKKRVRGLYWAIRAKGTYSYDDTPFRQNITPAIVLNYLSE</sequence>
<organism evidence="1 2">
    <name type="scientific">Membranihabitans marinus</name>
    <dbReference type="NCBI Taxonomy" id="1227546"/>
    <lineage>
        <taxon>Bacteria</taxon>
        <taxon>Pseudomonadati</taxon>
        <taxon>Bacteroidota</taxon>
        <taxon>Saprospiria</taxon>
        <taxon>Saprospirales</taxon>
        <taxon>Saprospiraceae</taxon>
        <taxon>Membranihabitans</taxon>
    </lineage>
</organism>
<dbReference type="SUPFAM" id="SSF49464">
    <property type="entry name" value="Carboxypeptidase regulatory domain-like"/>
    <property type="match status" value="1"/>
</dbReference>
<keyword evidence="1" id="KW-0378">Hydrolase</keyword>
<keyword evidence="1" id="KW-0645">Protease</keyword>
<dbReference type="Pfam" id="PF13715">
    <property type="entry name" value="CarbopepD_reg_2"/>
    <property type="match status" value="1"/>
</dbReference>
<proteinExistence type="predicted"/>
<gene>
    <name evidence="1" type="ORF">KUV50_18930</name>
</gene>
<comment type="caution">
    <text evidence="1">The sequence shown here is derived from an EMBL/GenBank/DDBJ whole genome shotgun (WGS) entry which is preliminary data.</text>
</comment>
<dbReference type="Proteomes" id="UP000753961">
    <property type="component" value="Unassembled WGS sequence"/>
</dbReference>
<protein>
    <submittedName>
        <fullName evidence="1">Carboxypeptidase-like regulatory domain-containing protein</fullName>
    </submittedName>
</protein>
<dbReference type="Gene3D" id="2.60.40.1120">
    <property type="entry name" value="Carboxypeptidase-like, regulatory domain"/>
    <property type="match status" value="1"/>
</dbReference>
<accession>A0A953HSP4</accession>
<dbReference type="AlphaFoldDB" id="A0A953HSP4"/>
<keyword evidence="2" id="KW-1185">Reference proteome</keyword>
<dbReference type="RefSeq" id="WP_222581783.1">
    <property type="nucleotide sequence ID" value="NZ_JAHVHU010000027.1"/>
</dbReference>
<dbReference type="InterPro" id="IPR008969">
    <property type="entry name" value="CarboxyPept-like_regulatory"/>
</dbReference>
<evidence type="ECO:0000313" key="2">
    <source>
        <dbReference type="Proteomes" id="UP000753961"/>
    </source>
</evidence>